<organism evidence="3 5">
    <name type="scientific">Clostridium symbiosum</name>
    <name type="common">Bacteroides symbiosus</name>
    <dbReference type="NCBI Taxonomy" id="1512"/>
    <lineage>
        <taxon>Bacteria</taxon>
        <taxon>Bacillati</taxon>
        <taxon>Bacillota</taxon>
        <taxon>Clostridia</taxon>
        <taxon>Lachnospirales</taxon>
        <taxon>Lachnospiraceae</taxon>
        <taxon>Otoolea</taxon>
    </lineage>
</organism>
<dbReference type="Pfam" id="PF12801">
    <property type="entry name" value="Fer4_5"/>
    <property type="match status" value="2"/>
</dbReference>
<dbReference type="EMBL" id="JAQLGM010000051">
    <property type="protein sequence ID" value="MDB2001906.1"/>
    <property type="molecule type" value="Genomic_DNA"/>
</dbReference>
<dbReference type="RefSeq" id="WP_003501445.1">
    <property type="nucleotide sequence ID" value="NZ_BAABZD010000013.1"/>
</dbReference>
<comment type="caution">
    <text evidence="3">The sequence shown here is derived from an EMBL/GenBank/DDBJ whole genome shotgun (WGS) entry which is preliminary data.</text>
</comment>
<feature type="transmembrane region" description="Helical" evidence="1">
    <location>
        <begin position="12"/>
        <end position="44"/>
    </location>
</feature>
<dbReference type="GeneID" id="57967500"/>
<feature type="domain" description="4Fe-4S ferredoxin-type" evidence="2">
    <location>
        <begin position="152"/>
        <end position="190"/>
    </location>
</feature>
<accession>A0AAW5EZW0</accession>
<feature type="transmembrane region" description="Helical" evidence="1">
    <location>
        <begin position="84"/>
        <end position="106"/>
    </location>
</feature>
<evidence type="ECO:0000259" key="2">
    <source>
        <dbReference type="Pfam" id="PF12801"/>
    </source>
</evidence>
<evidence type="ECO:0000256" key="1">
    <source>
        <dbReference type="SAM" id="Phobius"/>
    </source>
</evidence>
<protein>
    <submittedName>
        <fullName evidence="3">4Fe-4S binding protein</fullName>
    </submittedName>
</protein>
<keyword evidence="1" id="KW-1133">Transmembrane helix</keyword>
<dbReference type="Proteomes" id="UP001300871">
    <property type="component" value="Unassembled WGS sequence"/>
</dbReference>
<keyword evidence="1" id="KW-0812">Transmembrane</keyword>
<reference evidence="3" key="1">
    <citation type="journal article" date="2022" name="Cell Host Microbe">
        <title>Colonization of the live biotherapeutic product VE303 and modulation of the microbiota and metabolites in healthy volunteers.</title>
        <authorList>
            <person name="Dsouza M."/>
            <person name="Menon R."/>
            <person name="Crossette E."/>
            <person name="Bhattarai S.K."/>
            <person name="Schneider J."/>
            <person name="Kim Y.G."/>
            <person name="Reddy S."/>
            <person name="Caballero S."/>
            <person name="Felix C."/>
            <person name="Cornacchione L."/>
            <person name="Hendrickson J."/>
            <person name="Watson A.R."/>
            <person name="Minot S.S."/>
            <person name="Greenfield N."/>
            <person name="Schopf L."/>
            <person name="Szabady R."/>
            <person name="Patarroyo J."/>
            <person name="Smith W."/>
            <person name="Harrison P."/>
            <person name="Kuijper E.J."/>
            <person name="Kelly C.P."/>
            <person name="Olle B."/>
            <person name="Bobilev D."/>
            <person name="Silber J.L."/>
            <person name="Bucci V."/>
            <person name="Roberts B."/>
            <person name="Faith J."/>
            <person name="Norman J.M."/>
        </authorList>
    </citation>
    <scope>NUCLEOTIDE SEQUENCE</scope>
    <source>
        <strain evidence="3">VE303-04</strain>
    </source>
</reference>
<feature type="transmembrane region" description="Helical" evidence="1">
    <location>
        <begin position="146"/>
        <end position="166"/>
    </location>
</feature>
<dbReference type="AlphaFoldDB" id="A0AAW5EZW0"/>
<gene>
    <name evidence="3" type="ORF">K5I21_02315</name>
    <name evidence="4" type="ORF">PM006_17050</name>
</gene>
<dbReference type="InterPro" id="IPR017896">
    <property type="entry name" value="4Fe4S_Fe-S-bd"/>
</dbReference>
<sequence>MKKKHWYDYLWIWSIIYFTLGFFNILFAWLGMIDFLVPVFIAVFGRNKWFCNNLCGRGQLFALLGGKYKCSRNRPTPRFLVSPWFRYGFLAFFMAMFGNMVFQTWLVAAGASGLREAIKLFWTFKVPWGWTYTAGMVPDWVAQYSFGFYSLMLTSLLLGLIMMVLYKPRSWCTFCPMGTMTQGICKLGSRGETQDS</sequence>
<dbReference type="EMBL" id="JAINVB010000001">
    <property type="protein sequence ID" value="MCK0084729.1"/>
    <property type="molecule type" value="Genomic_DNA"/>
</dbReference>
<dbReference type="Proteomes" id="UP001203136">
    <property type="component" value="Unassembled WGS sequence"/>
</dbReference>
<evidence type="ECO:0000313" key="3">
    <source>
        <dbReference type="EMBL" id="MCK0084729.1"/>
    </source>
</evidence>
<reference evidence="4" key="2">
    <citation type="submission" date="2023-01" db="EMBL/GenBank/DDBJ databases">
        <title>Human gut microbiome strain richness.</title>
        <authorList>
            <person name="Chen-Liaw A."/>
        </authorList>
    </citation>
    <scope>NUCLEOTIDE SEQUENCE</scope>
    <source>
        <strain evidence="4">B1_m1001713B170214d0_201011</strain>
    </source>
</reference>
<name>A0AAW5EZW0_CLOSY</name>
<proteinExistence type="predicted"/>
<feature type="domain" description="4Fe-4S ferredoxin-type" evidence="2">
    <location>
        <begin position="28"/>
        <end position="67"/>
    </location>
</feature>
<keyword evidence="1" id="KW-0472">Membrane</keyword>
<evidence type="ECO:0000313" key="5">
    <source>
        <dbReference type="Proteomes" id="UP001203136"/>
    </source>
</evidence>
<evidence type="ECO:0000313" key="4">
    <source>
        <dbReference type="EMBL" id="MDB2001906.1"/>
    </source>
</evidence>